<accession>A0A1X7CGS4</accession>
<dbReference type="InterPro" id="IPR052721">
    <property type="entry name" value="ET_Amicyanin"/>
</dbReference>
<comment type="subcellular location">
    <subcellularLocation>
        <location evidence="1">Periplasm</location>
    </subcellularLocation>
</comment>
<feature type="domain" description="EfeO-type cupredoxin-like" evidence="7">
    <location>
        <begin position="79"/>
        <end position="163"/>
    </location>
</feature>
<dbReference type="CDD" id="cd13921">
    <property type="entry name" value="Amicyanin"/>
    <property type="match status" value="1"/>
</dbReference>
<dbReference type="Proteomes" id="UP000192911">
    <property type="component" value="Unassembled WGS sequence"/>
</dbReference>
<keyword evidence="9" id="KW-1185">Reference proteome</keyword>
<evidence type="ECO:0000256" key="6">
    <source>
        <dbReference type="SAM" id="SignalP"/>
    </source>
</evidence>
<keyword evidence="3" id="KW-0574">Periplasm</keyword>
<evidence type="ECO:0000259" key="7">
    <source>
        <dbReference type="Pfam" id="PF13473"/>
    </source>
</evidence>
<dbReference type="Pfam" id="PF13473">
    <property type="entry name" value="Cupredoxin_1"/>
    <property type="match status" value="1"/>
</dbReference>
<comment type="cofactor">
    <cofactor evidence="5">
        <name>Cu cation</name>
        <dbReference type="ChEBI" id="CHEBI:23378"/>
    </cofactor>
    <text evidence="5">Binds 1 copper ion per subunit.</text>
</comment>
<evidence type="ECO:0000313" key="9">
    <source>
        <dbReference type="Proteomes" id="UP000192911"/>
    </source>
</evidence>
<dbReference type="PANTHER" id="PTHR36507">
    <property type="entry name" value="BLL1555 PROTEIN"/>
    <property type="match status" value="1"/>
</dbReference>
<keyword evidence="5" id="KW-0479">Metal-binding</keyword>
<feature type="binding site" evidence="5">
    <location>
        <position position="154"/>
    </location>
    <ligand>
        <name>Cu cation</name>
        <dbReference type="ChEBI" id="CHEBI:23378"/>
    </ligand>
</feature>
<dbReference type="EMBL" id="FXAH01000001">
    <property type="protein sequence ID" value="SME96275.1"/>
    <property type="molecule type" value="Genomic_DNA"/>
</dbReference>
<dbReference type="InterPro" id="IPR028096">
    <property type="entry name" value="EfeO_Cupredoxin"/>
</dbReference>
<protein>
    <submittedName>
        <fullName evidence="8">Plastocyanin</fullName>
    </submittedName>
</protein>
<keyword evidence="2" id="KW-0813">Transport</keyword>
<feature type="signal peptide" evidence="6">
    <location>
        <begin position="1"/>
        <end position="23"/>
    </location>
</feature>
<dbReference type="GO" id="GO:0009055">
    <property type="term" value="F:electron transfer activity"/>
    <property type="evidence" value="ECO:0007669"/>
    <property type="project" value="InterPro"/>
</dbReference>
<sequence length="164" mass="17329">MSSSAYRLRVVARIARIARSALAAHTTPAPGSGSRRRLVRAFAATLLGAALGRSALPLAHAAGMGEAGTDTAGTSESGRARRDYRIDIRQFAFAPPTLSVPAGARIVWTNDDEDPHVIVSSTGAFKASPALDTNDSYAVILDTPGTYRYFCSIHPMMVGTLVVR</sequence>
<evidence type="ECO:0000256" key="3">
    <source>
        <dbReference type="ARBA" id="ARBA00022764"/>
    </source>
</evidence>
<dbReference type="GO" id="GO:0042597">
    <property type="term" value="C:periplasmic space"/>
    <property type="evidence" value="ECO:0007669"/>
    <property type="project" value="UniProtKB-SubCell"/>
</dbReference>
<dbReference type="InterPro" id="IPR035668">
    <property type="entry name" value="Amicyanin"/>
</dbReference>
<dbReference type="InterPro" id="IPR002386">
    <property type="entry name" value="Amicyanin/Pseudoazurin"/>
</dbReference>
<gene>
    <name evidence="8" type="ORF">SAMN06295900_101368</name>
</gene>
<dbReference type="Gene3D" id="2.60.40.420">
    <property type="entry name" value="Cupredoxins - blue copper proteins"/>
    <property type="match status" value="1"/>
</dbReference>
<keyword evidence="4" id="KW-0249">Electron transport</keyword>
<dbReference type="GeneID" id="95549156"/>
<evidence type="ECO:0000256" key="2">
    <source>
        <dbReference type="ARBA" id="ARBA00022448"/>
    </source>
</evidence>
<dbReference type="InterPro" id="IPR008972">
    <property type="entry name" value="Cupredoxin"/>
</dbReference>
<feature type="binding site" evidence="5">
    <location>
        <position position="116"/>
    </location>
    <ligand>
        <name>Cu cation</name>
        <dbReference type="ChEBI" id="CHEBI:23378"/>
    </ligand>
</feature>
<keyword evidence="5" id="KW-0186">Copper</keyword>
<feature type="binding site" evidence="5">
    <location>
        <position position="151"/>
    </location>
    <ligand>
        <name>Cu cation</name>
        <dbReference type="ChEBI" id="CHEBI:23378"/>
    </ligand>
</feature>
<dbReference type="STRING" id="28094.SAMN06295900_101368"/>
<evidence type="ECO:0000256" key="4">
    <source>
        <dbReference type="ARBA" id="ARBA00022982"/>
    </source>
</evidence>
<evidence type="ECO:0000256" key="5">
    <source>
        <dbReference type="PIRSR" id="PIRSR602386-1"/>
    </source>
</evidence>
<dbReference type="PRINTS" id="PR00155">
    <property type="entry name" value="AMICYANIN"/>
</dbReference>
<dbReference type="PANTHER" id="PTHR36507:SF1">
    <property type="entry name" value="BLL1555 PROTEIN"/>
    <property type="match status" value="1"/>
</dbReference>
<dbReference type="GO" id="GO:0005507">
    <property type="term" value="F:copper ion binding"/>
    <property type="evidence" value="ECO:0007669"/>
    <property type="project" value="InterPro"/>
</dbReference>
<evidence type="ECO:0000256" key="1">
    <source>
        <dbReference type="ARBA" id="ARBA00004418"/>
    </source>
</evidence>
<keyword evidence="6" id="KW-0732">Signal</keyword>
<proteinExistence type="predicted"/>
<reference evidence="9" key="1">
    <citation type="submission" date="2017-04" db="EMBL/GenBank/DDBJ databases">
        <authorList>
            <person name="Varghese N."/>
            <person name="Submissions S."/>
        </authorList>
    </citation>
    <scope>NUCLEOTIDE SEQUENCE [LARGE SCALE GENOMIC DNA]</scope>
    <source>
        <strain evidence="9">Ballard 720</strain>
    </source>
</reference>
<organism evidence="8 9">
    <name type="scientific">Trinickia caryophylli</name>
    <name type="common">Paraburkholderia caryophylli</name>
    <dbReference type="NCBI Taxonomy" id="28094"/>
    <lineage>
        <taxon>Bacteria</taxon>
        <taxon>Pseudomonadati</taxon>
        <taxon>Pseudomonadota</taxon>
        <taxon>Betaproteobacteria</taxon>
        <taxon>Burkholderiales</taxon>
        <taxon>Burkholderiaceae</taxon>
        <taxon>Trinickia</taxon>
    </lineage>
</organism>
<name>A0A1X7CGS4_TRICW</name>
<dbReference type="AlphaFoldDB" id="A0A1X7CGS4"/>
<dbReference type="PROSITE" id="PS51318">
    <property type="entry name" value="TAT"/>
    <property type="match status" value="1"/>
</dbReference>
<evidence type="ECO:0000313" key="8">
    <source>
        <dbReference type="EMBL" id="SME96275.1"/>
    </source>
</evidence>
<dbReference type="InterPro" id="IPR006311">
    <property type="entry name" value="TAT_signal"/>
</dbReference>
<dbReference type="RefSeq" id="WP_233211963.1">
    <property type="nucleotide sequence ID" value="NZ_BSQD01000001.1"/>
</dbReference>
<dbReference type="SUPFAM" id="SSF49503">
    <property type="entry name" value="Cupredoxins"/>
    <property type="match status" value="1"/>
</dbReference>
<feature type="chain" id="PRO_5012869211" evidence="6">
    <location>
        <begin position="24"/>
        <end position="164"/>
    </location>
</feature>